<keyword evidence="3" id="KW-0285">Flavoprotein</keyword>
<sequence length="368" mass="39678">MAVPLIQVLLFANLCSATLYHDVEQLPKLSYDFIVVGGGTAGNVVANRLTEDPATSVLVLEAGPSNEDVLNSTIPFFVRSLLDPGPYNWNYTTIPQEGLNGNEIPFPRGHILGGSSSINLMVYTRGSAEDFNRSAAVIGDNGRSWNTLQLYIYKNERWTNLVDGHSTAGQCTPAVHGFNSIASISLCCVQFPAYDRVIQATSELPDEFAFNADMNSGYPLGLDWLQATIKGRKWDSSATSYLDLQFLNRPNLHILVGVCTRVTKLVKASKNGVPLALQKVEFSQGKNSSTPRFIVTVSKEVILSAGTIGAPQVLLNFDIGDSSELGGIQALHHLPSVGKNASGHPLIGTGFVFNSTDTLDILGYNETA</sequence>
<dbReference type="InterPro" id="IPR012132">
    <property type="entry name" value="GMC_OxRdtase"/>
</dbReference>
<evidence type="ECO:0000256" key="1">
    <source>
        <dbReference type="ARBA" id="ARBA00001974"/>
    </source>
</evidence>
<keyword evidence="4" id="KW-0274">FAD</keyword>
<organism evidence="7 8">
    <name type="scientific">Sphaerobolus stellatus (strain SS14)</name>
    <dbReference type="NCBI Taxonomy" id="990650"/>
    <lineage>
        <taxon>Eukaryota</taxon>
        <taxon>Fungi</taxon>
        <taxon>Dikarya</taxon>
        <taxon>Basidiomycota</taxon>
        <taxon>Agaricomycotina</taxon>
        <taxon>Agaricomycetes</taxon>
        <taxon>Phallomycetidae</taxon>
        <taxon>Geastrales</taxon>
        <taxon>Sphaerobolaceae</taxon>
        <taxon>Sphaerobolus</taxon>
    </lineage>
</organism>
<evidence type="ECO:0000313" key="8">
    <source>
        <dbReference type="Proteomes" id="UP000054279"/>
    </source>
</evidence>
<proteinExistence type="inferred from homology"/>
<gene>
    <name evidence="7" type="ORF">M422DRAFT_175179</name>
</gene>
<evidence type="ECO:0000256" key="2">
    <source>
        <dbReference type="ARBA" id="ARBA00010790"/>
    </source>
</evidence>
<name>A0A0C9UXA8_SPHS4</name>
<dbReference type="Gene3D" id="3.50.50.60">
    <property type="entry name" value="FAD/NAD(P)-binding domain"/>
    <property type="match status" value="1"/>
</dbReference>
<evidence type="ECO:0000256" key="5">
    <source>
        <dbReference type="SAM" id="SignalP"/>
    </source>
</evidence>
<keyword evidence="8" id="KW-1185">Reference proteome</keyword>
<comment type="similarity">
    <text evidence="2">Belongs to the GMC oxidoreductase family.</text>
</comment>
<evidence type="ECO:0000259" key="6">
    <source>
        <dbReference type="Pfam" id="PF00732"/>
    </source>
</evidence>
<evidence type="ECO:0000256" key="4">
    <source>
        <dbReference type="ARBA" id="ARBA00022827"/>
    </source>
</evidence>
<dbReference type="SUPFAM" id="SSF51905">
    <property type="entry name" value="FAD/NAD(P)-binding domain"/>
    <property type="match status" value="1"/>
</dbReference>
<dbReference type="InterPro" id="IPR000172">
    <property type="entry name" value="GMC_OxRdtase_N"/>
</dbReference>
<dbReference type="HOGENOM" id="CLU_002865_1_1_1"/>
<reference evidence="7 8" key="1">
    <citation type="submission" date="2014-06" db="EMBL/GenBank/DDBJ databases">
        <title>Evolutionary Origins and Diversification of the Mycorrhizal Mutualists.</title>
        <authorList>
            <consortium name="DOE Joint Genome Institute"/>
            <consortium name="Mycorrhizal Genomics Consortium"/>
            <person name="Kohler A."/>
            <person name="Kuo A."/>
            <person name="Nagy L.G."/>
            <person name="Floudas D."/>
            <person name="Copeland A."/>
            <person name="Barry K.W."/>
            <person name="Cichocki N."/>
            <person name="Veneault-Fourrey C."/>
            <person name="LaButti K."/>
            <person name="Lindquist E.A."/>
            <person name="Lipzen A."/>
            <person name="Lundell T."/>
            <person name="Morin E."/>
            <person name="Murat C."/>
            <person name="Riley R."/>
            <person name="Ohm R."/>
            <person name="Sun H."/>
            <person name="Tunlid A."/>
            <person name="Henrissat B."/>
            <person name="Grigoriev I.V."/>
            <person name="Hibbett D.S."/>
            <person name="Martin F."/>
        </authorList>
    </citation>
    <scope>NUCLEOTIDE SEQUENCE [LARGE SCALE GENOMIC DNA]</scope>
    <source>
        <strain evidence="7 8">SS14</strain>
    </source>
</reference>
<dbReference type="Proteomes" id="UP000054279">
    <property type="component" value="Unassembled WGS sequence"/>
</dbReference>
<dbReference type="PANTHER" id="PTHR11552:SF147">
    <property type="entry name" value="CHOLINE DEHYDROGENASE, MITOCHONDRIAL"/>
    <property type="match status" value="1"/>
</dbReference>
<dbReference type="OrthoDB" id="269227at2759"/>
<protein>
    <submittedName>
        <fullName evidence="7">GMC oxidoreductase</fullName>
    </submittedName>
</protein>
<comment type="cofactor">
    <cofactor evidence="1">
        <name>FAD</name>
        <dbReference type="ChEBI" id="CHEBI:57692"/>
    </cofactor>
</comment>
<dbReference type="AlphaFoldDB" id="A0A0C9UXA8"/>
<evidence type="ECO:0000256" key="3">
    <source>
        <dbReference type="ARBA" id="ARBA00022630"/>
    </source>
</evidence>
<keyword evidence="5" id="KW-0732">Signal</keyword>
<dbReference type="GO" id="GO:0016614">
    <property type="term" value="F:oxidoreductase activity, acting on CH-OH group of donors"/>
    <property type="evidence" value="ECO:0007669"/>
    <property type="project" value="InterPro"/>
</dbReference>
<dbReference type="PANTHER" id="PTHR11552">
    <property type="entry name" value="GLUCOSE-METHANOL-CHOLINE GMC OXIDOREDUCTASE"/>
    <property type="match status" value="1"/>
</dbReference>
<feature type="signal peptide" evidence="5">
    <location>
        <begin position="1"/>
        <end position="17"/>
    </location>
</feature>
<dbReference type="GO" id="GO:0050660">
    <property type="term" value="F:flavin adenine dinucleotide binding"/>
    <property type="evidence" value="ECO:0007669"/>
    <property type="project" value="InterPro"/>
</dbReference>
<dbReference type="EMBL" id="KN837152">
    <property type="protein sequence ID" value="KIJ39509.1"/>
    <property type="molecule type" value="Genomic_DNA"/>
</dbReference>
<feature type="domain" description="Glucose-methanol-choline oxidoreductase N-terminal" evidence="6">
    <location>
        <begin position="31"/>
        <end position="345"/>
    </location>
</feature>
<dbReference type="Gene3D" id="3.30.560.10">
    <property type="entry name" value="Glucose Oxidase, domain 3"/>
    <property type="match status" value="1"/>
</dbReference>
<accession>A0A0C9UXA8</accession>
<evidence type="ECO:0000313" key="7">
    <source>
        <dbReference type="EMBL" id="KIJ39509.1"/>
    </source>
</evidence>
<dbReference type="InterPro" id="IPR036188">
    <property type="entry name" value="FAD/NAD-bd_sf"/>
</dbReference>
<feature type="chain" id="PRO_5002204442" evidence="5">
    <location>
        <begin position="18"/>
        <end position="368"/>
    </location>
</feature>
<dbReference type="Pfam" id="PF00732">
    <property type="entry name" value="GMC_oxred_N"/>
    <property type="match status" value="1"/>
</dbReference>